<reference evidence="2 3" key="1">
    <citation type="journal article" date="2004" name="Science">
        <title>The genome of the diatom Thalassiosira pseudonana: ecology, evolution, and metabolism.</title>
        <authorList>
            <person name="Armbrust E.V."/>
            <person name="Berges J.A."/>
            <person name="Bowler C."/>
            <person name="Green B.R."/>
            <person name="Martinez D."/>
            <person name="Putnam N.H."/>
            <person name="Zhou S."/>
            <person name="Allen A.E."/>
            <person name="Apt K.E."/>
            <person name="Bechner M."/>
            <person name="Brzezinski M.A."/>
            <person name="Chaal B.K."/>
            <person name="Chiovitti A."/>
            <person name="Davis A.K."/>
            <person name="Demarest M.S."/>
            <person name="Detter J.C."/>
            <person name="Glavina T."/>
            <person name="Goodstein D."/>
            <person name="Hadi M.Z."/>
            <person name="Hellsten U."/>
            <person name="Hildebrand M."/>
            <person name="Jenkins B.D."/>
            <person name="Jurka J."/>
            <person name="Kapitonov V.V."/>
            <person name="Kroger N."/>
            <person name="Lau W.W."/>
            <person name="Lane T.W."/>
            <person name="Larimer F.W."/>
            <person name="Lippmeier J.C."/>
            <person name="Lucas S."/>
            <person name="Medina M."/>
            <person name="Montsant A."/>
            <person name="Obornik M."/>
            <person name="Parker M.S."/>
            <person name="Palenik B."/>
            <person name="Pazour G.J."/>
            <person name="Richardson P.M."/>
            <person name="Rynearson T.A."/>
            <person name="Saito M.A."/>
            <person name="Schwartz D.C."/>
            <person name="Thamatrakoln K."/>
            <person name="Valentin K."/>
            <person name="Vardi A."/>
            <person name="Wilkerson F.P."/>
            <person name="Rokhsar D.S."/>
        </authorList>
    </citation>
    <scope>NUCLEOTIDE SEQUENCE [LARGE SCALE GENOMIC DNA]</scope>
    <source>
        <strain evidence="2 3">CCMP1335</strain>
    </source>
</reference>
<dbReference type="eggNOG" id="ENOG502QZ31">
    <property type="taxonomic scope" value="Eukaryota"/>
</dbReference>
<protein>
    <submittedName>
        <fullName evidence="2">Uncharacterized protein</fullName>
    </submittedName>
</protein>
<name>B8C708_THAPS</name>
<gene>
    <name evidence="2" type="ORF">THAPSDRAFT_23775</name>
</gene>
<evidence type="ECO:0000313" key="3">
    <source>
        <dbReference type="Proteomes" id="UP000001449"/>
    </source>
</evidence>
<dbReference type="OMA" id="ETANWAW"/>
<evidence type="ECO:0000256" key="1">
    <source>
        <dbReference type="SAM" id="MobiDB-lite"/>
    </source>
</evidence>
<dbReference type="InParanoid" id="B8C708"/>
<sequence length="426" mass="47331">MTSPSSASSNYASTRFIHKFGLHFANKLLGASQVNEGIRKSYHQLQNSDKSKPNWQGFRANWRSSVRFPWQLPHFSPQEVGLKPEECKSSAEETVLETIFVDITFDVLLFPHEVVRSGNTSLCHVLKREEFEKDSRSSSYQERNDHVAVSIAVRIGALFAVRSSKSGEKSDFGVDGNEYQYYYQQGKALSAEDIYNHCRCIDVDPDATDAFAIANLIGGSFVERDGSPFQIKGKLDDRVLIRCTSDKANETAEEERKWQLKLSYKSLDTEAMLPITIGSNQSHLGEQISRRALDMILLQTNAKNEEGNVALVSSAESRSLWMSISSDLMEAVEKLIEQPASEMGRATSASTLSAVSSKVVNPYLKKAPSSPQDEEAEQKSKPKPASKPAAKPPSRPTQDTVLYARGNKTAIAGSRRKRPKFQLGNI</sequence>
<dbReference type="PaxDb" id="35128-Thaps23775"/>
<proteinExistence type="predicted"/>
<keyword evidence="3" id="KW-1185">Reference proteome</keyword>
<dbReference type="GeneID" id="7445617"/>
<dbReference type="HOGENOM" id="CLU_644809_0_0_1"/>
<feature type="region of interest" description="Disordered" evidence="1">
    <location>
        <begin position="363"/>
        <end position="426"/>
    </location>
</feature>
<dbReference type="KEGG" id="tps:THAPSDRAFT_23775"/>
<dbReference type="AlphaFoldDB" id="B8C708"/>
<organism evidence="2 3">
    <name type="scientific">Thalassiosira pseudonana</name>
    <name type="common">Marine diatom</name>
    <name type="synonym">Cyclotella nana</name>
    <dbReference type="NCBI Taxonomy" id="35128"/>
    <lineage>
        <taxon>Eukaryota</taxon>
        <taxon>Sar</taxon>
        <taxon>Stramenopiles</taxon>
        <taxon>Ochrophyta</taxon>
        <taxon>Bacillariophyta</taxon>
        <taxon>Coscinodiscophyceae</taxon>
        <taxon>Thalassiosirophycidae</taxon>
        <taxon>Thalassiosirales</taxon>
        <taxon>Thalassiosiraceae</taxon>
        <taxon>Thalassiosira</taxon>
    </lineage>
</organism>
<dbReference type="EMBL" id="CM000644">
    <property type="protein sequence ID" value="EED90898.1"/>
    <property type="molecule type" value="Genomic_DNA"/>
</dbReference>
<reference evidence="2 3" key="2">
    <citation type="journal article" date="2008" name="Nature">
        <title>The Phaeodactylum genome reveals the evolutionary history of diatom genomes.</title>
        <authorList>
            <person name="Bowler C."/>
            <person name="Allen A.E."/>
            <person name="Badger J.H."/>
            <person name="Grimwood J."/>
            <person name="Jabbari K."/>
            <person name="Kuo A."/>
            <person name="Maheswari U."/>
            <person name="Martens C."/>
            <person name="Maumus F."/>
            <person name="Otillar R.P."/>
            <person name="Rayko E."/>
            <person name="Salamov A."/>
            <person name="Vandepoele K."/>
            <person name="Beszteri B."/>
            <person name="Gruber A."/>
            <person name="Heijde M."/>
            <person name="Katinka M."/>
            <person name="Mock T."/>
            <person name="Valentin K."/>
            <person name="Verret F."/>
            <person name="Berges J.A."/>
            <person name="Brownlee C."/>
            <person name="Cadoret J.P."/>
            <person name="Chiovitti A."/>
            <person name="Choi C.J."/>
            <person name="Coesel S."/>
            <person name="De Martino A."/>
            <person name="Detter J.C."/>
            <person name="Durkin C."/>
            <person name="Falciatore A."/>
            <person name="Fournet J."/>
            <person name="Haruta M."/>
            <person name="Huysman M.J."/>
            <person name="Jenkins B.D."/>
            <person name="Jiroutova K."/>
            <person name="Jorgensen R.E."/>
            <person name="Joubert Y."/>
            <person name="Kaplan A."/>
            <person name="Kroger N."/>
            <person name="Kroth P.G."/>
            <person name="La Roche J."/>
            <person name="Lindquist E."/>
            <person name="Lommer M."/>
            <person name="Martin-Jezequel V."/>
            <person name="Lopez P.J."/>
            <person name="Lucas S."/>
            <person name="Mangogna M."/>
            <person name="McGinnis K."/>
            <person name="Medlin L.K."/>
            <person name="Montsant A."/>
            <person name="Oudot-Le Secq M.P."/>
            <person name="Napoli C."/>
            <person name="Obornik M."/>
            <person name="Parker M.S."/>
            <person name="Petit J.L."/>
            <person name="Porcel B.M."/>
            <person name="Poulsen N."/>
            <person name="Robison M."/>
            <person name="Rychlewski L."/>
            <person name="Rynearson T.A."/>
            <person name="Schmutz J."/>
            <person name="Shapiro H."/>
            <person name="Siaut M."/>
            <person name="Stanley M."/>
            <person name="Sussman M.R."/>
            <person name="Taylor A.R."/>
            <person name="Vardi A."/>
            <person name="von Dassow P."/>
            <person name="Vyverman W."/>
            <person name="Willis A."/>
            <person name="Wyrwicz L.S."/>
            <person name="Rokhsar D.S."/>
            <person name="Weissenbach J."/>
            <person name="Armbrust E.V."/>
            <person name="Green B.R."/>
            <person name="Van de Peer Y."/>
            <person name="Grigoriev I.V."/>
        </authorList>
    </citation>
    <scope>NUCLEOTIDE SEQUENCE [LARGE SCALE GENOMIC DNA]</scope>
    <source>
        <strain evidence="2 3">CCMP1335</strain>
    </source>
</reference>
<dbReference type="RefSeq" id="XP_002292047.1">
    <property type="nucleotide sequence ID" value="XM_002292011.1"/>
</dbReference>
<accession>B8C708</accession>
<evidence type="ECO:0000313" key="2">
    <source>
        <dbReference type="EMBL" id="EED90898.1"/>
    </source>
</evidence>
<dbReference type="Proteomes" id="UP000001449">
    <property type="component" value="Chromosome 8"/>
</dbReference>